<dbReference type="Proteomes" id="UP001569151">
    <property type="component" value="Unassembled WGS sequence"/>
</dbReference>
<dbReference type="Gene3D" id="3.40.50.11010">
    <property type="match status" value="1"/>
</dbReference>
<dbReference type="EMBL" id="JBGOOS010000019">
    <property type="protein sequence ID" value="MEZ8209867.1"/>
    <property type="molecule type" value="Genomic_DNA"/>
</dbReference>
<protein>
    <submittedName>
        <fullName evidence="1">Glycosyltransferase family 1 protein</fullName>
    </submittedName>
</protein>
<accession>A0ABV4MJW0</accession>
<organism evidence="1 2">
    <name type="scientific">Vibrio bivalvicida</name>
    <dbReference type="NCBI Taxonomy" id="1276888"/>
    <lineage>
        <taxon>Bacteria</taxon>
        <taxon>Pseudomonadati</taxon>
        <taxon>Pseudomonadota</taxon>
        <taxon>Gammaproteobacteria</taxon>
        <taxon>Vibrionales</taxon>
        <taxon>Vibrionaceae</taxon>
        <taxon>Vibrio</taxon>
        <taxon>Vibrio oreintalis group</taxon>
    </lineage>
</organism>
<reference evidence="1 2" key="1">
    <citation type="submission" date="2024-06" db="EMBL/GenBank/DDBJ databases">
        <authorList>
            <person name="Steensen K."/>
            <person name="Seneca J."/>
            <person name="Bartlau N."/>
            <person name="Yu A.X."/>
            <person name="Polz M.F."/>
        </authorList>
    </citation>
    <scope>NUCLEOTIDE SEQUENCE [LARGE SCALE GENOMIC DNA]</scope>
    <source>
        <strain evidence="1 2">1F146</strain>
    </source>
</reference>
<proteinExistence type="predicted"/>
<gene>
    <name evidence="1" type="ORF">ACED39_13890</name>
</gene>
<dbReference type="RefSeq" id="WP_371719292.1">
    <property type="nucleotide sequence ID" value="NZ_JBGOOF010000020.1"/>
</dbReference>
<dbReference type="SUPFAM" id="SSF53756">
    <property type="entry name" value="UDP-Glycosyltransferase/glycogen phosphorylase"/>
    <property type="match status" value="1"/>
</dbReference>
<dbReference type="Gene3D" id="3.40.50.2000">
    <property type="entry name" value="Glycogen Phosphorylase B"/>
    <property type="match status" value="1"/>
</dbReference>
<evidence type="ECO:0000313" key="2">
    <source>
        <dbReference type="Proteomes" id="UP001569151"/>
    </source>
</evidence>
<comment type="caution">
    <text evidence="1">The sequence shown here is derived from an EMBL/GenBank/DDBJ whole genome shotgun (WGS) entry which is preliminary data.</text>
</comment>
<name>A0ABV4MJW0_9VIBR</name>
<keyword evidence="2" id="KW-1185">Reference proteome</keyword>
<evidence type="ECO:0000313" key="1">
    <source>
        <dbReference type="EMBL" id="MEZ8209867.1"/>
    </source>
</evidence>
<sequence>MRDLIVFGEDFGGLPSSTQHLVTRLAKQRKVLWVNSIGLRQPKLTLHDIKRASNKLLGRSKGGFSDHNAQLANITVVNIKTIPAPRSWFARQLAKTMICSQLIPVIKKLGLNKPILWSSLPTTADLCGTLGESAIVYYCGDDFSSLAGVDHEFVATHEGKLVERADLILAASANLLAKFPQTKTHYLPHGVDTRLFSTPTERAIDLPSGDKKIAGFYGSLSNWLNYELIEQVCLASPTWQFVFIGPIELPSNPLPKLPNVHYLGPKPHNVLPSYSQHWDVSLLPFKSNGQITACSPLKLLEYLAAGSKIIATPFPALSPYRQHVTVINNDRQFTRALNQLGSRSVNQGQLSVAGESWDARALKLNSMLESL</sequence>